<keyword evidence="3" id="KW-1185">Reference proteome</keyword>
<evidence type="ECO:0000313" key="2">
    <source>
        <dbReference type="EMBL" id="MPC15678.1"/>
    </source>
</evidence>
<evidence type="ECO:0000313" key="3">
    <source>
        <dbReference type="Proteomes" id="UP000324222"/>
    </source>
</evidence>
<dbReference type="AlphaFoldDB" id="A0A5B7D2H0"/>
<accession>A0A5B7D2H0</accession>
<dbReference type="Proteomes" id="UP000324222">
    <property type="component" value="Unassembled WGS sequence"/>
</dbReference>
<feature type="region of interest" description="Disordered" evidence="1">
    <location>
        <begin position="42"/>
        <end position="61"/>
    </location>
</feature>
<feature type="region of interest" description="Disordered" evidence="1">
    <location>
        <begin position="83"/>
        <end position="121"/>
    </location>
</feature>
<organism evidence="2 3">
    <name type="scientific">Portunus trituberculatus</name>
    <name type="common">Swimming crab</name>
    <name type="synonym">Neptunus trituberculatus</name>
    <dbReference type="NCBI Taxonomy" id="210409"/>
    <lineage>
        <taxon>Eukaryota</taxon>
        <taxon>Metazoa</taxon>
        <taxon>Ecdysozoa</taxon>
        <taxon>Arthropoda</taxon>
        <taxon>Crustacea</taxon>
        <taxon>Multicrustacea</taxon>
        <taxon>Malacostraca</taxon>
        <taxon>Eumalacostraca</taxon>
        <taxon>Eucarida</taxon>
        <taxon>Decapoda</taxon>
        <taxon>Pleocyemata</taxon>
        <taxon>Brachyura</taxon>
        <taxon>Eubrachyura</taxon>
        <taxon>Portunoidea</taxon>
        <taxon>Portunidae</taxon>
        <taxon>Portuninae</taxon>
        <taxon>Portunus</taxon>
    </lineage>
</organism>
<gene>
    <name evidence="2" type="ORF">E2C01_008477</name>
</gene>
<feature type="compositionally biased region" description="Polar residues" evidence="1">
    <location>
        <begin position="107"/>
        <end position="121"/>
    </location>
</feature>
<name>A0A5B7D2H0_PORTR</name>
<dbReference type="EMBL" id="VSRR010000447">
    <property type="protein sequence ID" value="MPC15678.1"/>
    <property type="molecule type" value="Genomic_DNA"/>
</dbReference>
<proteinExistence type="predicted"/>
<protein>
    <submittedName>
        <fullName evidence="2">Uncharacterized protein</fullName>
    </submittedName>
</protein>
<comment type="caution">
    <text evidence="2">The sequence shown here is derived from an EMBL/GenBank/DDBJ whole genome shotgun (WGS) entry which is preliminary data.</text>
</comment>
<reference evidence="2 3" key="1">
    <citation type="submission" date="2019-05" db="EMBL/GenBank/DDBJ databases">
        <title>Another draft genome of Portunus trituberculatus and its Hox gene families provides insights of decapod evolution.</title>
        <authorList>
            <person name="Jeong J.-H."/>
            <person name="Song I."/>
            <person name="Kim S."/>
            <person name="Choi T."/>
            <person name="Kim D."/>
            <person name="Ryu S."/>
            <person name="Kim W."/>
        </authorList>
    </citation>
    <scope>NUCLEOTIDE SEQUENCE [LARGE SCALE GENOMIC DNA]</scope>
    <source>
        <tissue evidence="2">Muscle</tissue>
    </source>
</reference>
<feature type="compositionally biased region" description="Basic and acidic residues" evidence="1">
    <location>
        <begin position="90"/>
        <end position="103"/>
    </location>
</feature>
<evidence type="ECO:0000256" key="1">
    <source>
        <dbReference type="SAM" id="MobiDB-lite"/>
    </source>
</evidence>
<sequence>MNTLDTQGQLKAQQSHSIKLNVVLTAQDTGKAGQRVAASVTKEAEHHQDTVTSHTGKFDASTEHTILRRHKRKSDTWEGWVSRTNMRGMGEQERQQRDTHKGGTEVAGQSSQHCPATTSVL</sequence>